<feature type="domain" description="PUB2-4-like N-terminal" evidence="1">
    <location>
        <begin position="50"/>
        <end position="105"/>
    </location>
</feature>
<dbReference type="InterPro" id="IPR057314">
    <property type="entry name" value="PUB2-4-like_N"/>
</dbReference>
<comment type="caution">
    <text evidence="2">The sequence shown here is derived from an EMBL/GenBank/DDBJ whole genome shotgun (WGS) entry which is preliminary data.</text>
</comment>
<evidence type="ECO:0000313" key="2">
    <source>
        <dbReference type="EMBL" id="KAG5574160.1"/>
    </source>
</evidence>
<evidence type="ECO:0000313" key="3">
    <source>
        <dbReference type="Proteomes" id="UP000824120"/>
    </source>
</evidence>
<protein>
    <recommendedName>
        <fullName evidence="1">PUB2-4-like N-terminal domain-containing protein</fullName>
    </recommendedName>
</protein>
<gene>
    <name evidence="2" type="ORF">H5410_063926</name>
</gene>
<evidence type="ECO:0000259" key="1">
    <source>
        <dbReference type="Pfam" id="PF25240"/>
    </source>
</evidence>
<sequence length="107" mass="12338">MLMDTYVAALWRGGHGFEPWKQPLAKCRNRFCARVSNQLTEDYYFLEVTSNISQFFHLSSSESIADILVQRYYCKAEDLLKILKPILEAIVDVEAAFSEMLQKALPD</sequence>
<dbReference type="OrthoDB" id="1730466at2759"/>
<dbReference type="EMBL" id="JACXVP010000012">
    <property type="protein sequence ID" value="KAG5574160.1"/>
    <property type="molecule type" value="Genomic_DNA"/>
</dbReference>
<dbReference type="Pfam" id="PF25240">
    <property type="entry name" value="PUB2_N"/>
    <property type="match status" value="1"/>
</dbReference>
<reference evidence="2 3" key="1">
    <citation type="submission" date="2020-09" db="EMBL/GenBank/DDBJ databases">
        <title>De no assembly of potato wild relative species, Solanum commersonii.</title>
        <authorList>
            <person name="Cho K."/>
        </authorList>
    </citation>
    <scope>NUCLEOTIDE SEQUENCE [LARGE SCALE GENOMIC DNA]</scope>
    <source>
        <strain evidence="2">LZ3.2</strain>
        <tissue evidence="2">Leaf</tissue>
    </source>
</reference>
<keyword evidence="3" id="KW-1185">Reference proteome</keyword>
<accession>A0A9J5WGS7</accession>
<dbReference type="Proteomes" id="UP000824120">
    <property type="component" value="Chromosome 12"/>
</dbReference>
<organism evidence="2 3">
    <name type="scientific">Solanum commersonii</name>
    <name type="common">Commerson's wild potato</name>
    <name type="synonym">Commerson's nightshade</name>
    <dbReference type="NCBI Taxonomy" id="4109"/>
    <lineage>
        <taxon>Eukaryota</taxon>
        <taxon>Viridiplantae</taxon>
        <taxon>Streptophyta</taxon>
        <taxon>Embryophyta</taxon>
        <taxon>Tracheophyta</taxon>
        <taxon>Spermatophyta</taxon>
        <taxon>Magnoliopsida</taxon>
        <taxon>eudicotyledons</taxon>
        <taxon>Gunneridae</taxon>
        <taxon>Pentapetalae</taxon>
        <taxon>asterids</taxon>
        <taxon>lamiids</taxon>
        <taxon>Solanales</taxon>
        <taxon>Solanaceae</taxon>
        <taxon>Solanoideae</taxon>
        <taxon>Solaneae</taxon>
        <taxon>Solanum</taxon>
    </lineage>
</organism>
<proteinExistence type="predicted"/>
<dbReference type="AlphaFoldDB" id="A0A9J5WGS7"/>
<name>A0A9J5WGS7_SOLCO</name>